<dbReference type="PANTHER" id="PTHR45228:SF1">
    <property type="entry name" value="CYCLIC DI-GMP PHOSPHODIESTERASE TM_0186"/>
    <property type="match status" value="1"/>
</dbReference>
<dbReference type="RefSeq" id="WP_129220483.1">
    <property type="nucleotide sequence ID" value="NZ_QYBC01000015.1"/>
</dbReference>
<dbReference type="Proteomes" id="UP000289411">
    <property type="component" value="Unassembled WGS sequence"/>
</dbReference>
<dbReference type="InterPro" id="IPR052020">
    <property type="entry name" value="Cyclic_di-GMP/3'3'-cGAMP_PDE"/>
</dbReference>
<evidence type="ECO:0000259" key="4">
    <source>
        <dbReference type="PROSITE" id="PS51832"/>
    </source>
</evidence>
<accession>A0A4Q2RAM1</accession>
<dbReference type="AlphaFoldDB" id="A0A4Q2RAM1"/>
<dbReference type="GO" id="GO:0000160">
    <property type="term" value="P:phosphorelay signal transduction system"/>
    <property type="evidence" value="ECO:0007669"/>
    <property type="project" value="InterPro"/>
</dbReference>
<keyword evidence="1" id="KW-0597">Phosphoprotein</keyword>
<dbReference type="InterPro" id="IPR003607">
    <property type="entry name" value="HD/PDEase_dom"/>
</dbReference>
<dbReference type="PROSITE" id="PS51832">
    <property type="entry name" value="HD_GYP"/>
    <property type="match status" value="1"/>
</dbReference>
<dbReference type="EMBL" id="QYBC01000015">
    <property type="protein sequence ID" value="RYB03193.1"/>
    <property type="molecule type" value="Genomic_DNA"/>
</dbReference>
<dbReference type="InterPro" id="IPR037522">
    <property type="entry name" value="HD_GYP_dom"/>
</dbReference>
<sequence length="401" mass="43370">MTQNVDTGSGIVAARSPAELASGAEVAPVSLESAPLSPVGGHQSCEVLLLDDVELNNVLMAQAIGGIRGCSTVAFTDPATALAAIAAQPDRFASVVTDYEMPGMDGISFVRRLRAIAGFQHVPVIMVTSFDQRRIRREALEAGITDFMGKPFDAIEVKARLSNLLALDAARRIERDRSAWLAREVARATRTIREREREIVIRLARAAEYRDTDTGNHVARVSMLAGSIARELGCDPAWCTDLELASTMHDVGKIAVPDSLLLKPGRLSPEEQAIVRRHAEYGYGILEGSASHVLALAAEIALTHHEWWDGRGYPRGLSGDAIPLSGRIVAVADVFDALVSDRPYKRSWSRDEAAAHIDAHAGTHFDPACAAAFLRGKLWTRAELLPQDQDTSACQGSTFLF</sequence>
<dbReference type="Gene3D" id="3.40.50.2300">
    <property type="match status" value="1"/>
</dbReference>
<keyword evidence="6" id="KW-1185">Reference proteome</keyword>
<name>A0A4Q2RAM1_9HYPH</name>
<dbReference type="CDD" id="cd00077">
    <property type="entry name" value="HDc"/>
    <property type="match status" value="1"/>
</dbReference>
<dbReference type="SUPFAM" id="SSF109604">
    <property type="entry name" value="HD-domain/PDEase-like"/>
    <property type="match status" value="1"/>
</dbReference>
<evidence type="ECO:0000256" key="1">
    <source>
        <dbReference type="PROSITE-ProRule" id="PRU00169"/>
    </source>
</evidence>
<dbReference type="SMART" id="SM00471">
    <property type="entry name" value="HDc"/>
    <property type="match status" value="1"/>
</dbReference>
<organism evidence="5 6">
    <name type="scientific">Lichenibacterium ramalinae</name>
    <dbReference type="NCBI Taxonomy" id="2316527"/>
    <lineage>
        <taxon>Bacteria</taxon>
        <taxon>Pseudomonadati</taxon>
        <taxon>Pseudomonadota</taxon>
        <taxon>Alphaproteobacteria</taxon>
        <taxon>Hyphomicrobiales</taxon>
        <taxon>Lichenihabitantaceae</taxon>
        <taxon>Lichenibacterium</taxon>
    </lineage>
</organism>
<reference evidence="5 6" key="2">
    <citation type="submission" date="2019-02" db="EMBL/GenBank/DDBJ databases">
        <title>'Lichenibacterium ramalinii' gen. nov. sp. nov., 'Lichenibacterium minor' gen. nov. sp. nov.</title>
        <authorList>
            <person name="Pankratov T."/>
        </authorList>
    </citation>
    <scope>NUCLEOTIDE SEQUENCE [LARGE SCALE GENOMIC DNA]</scope>
    <source>
        <strain evidence="5 6">RmlP001</strain>
    </source>
</reference>
<feature type="modified residue" description="4-aspartylphosphate" evidence="1">
    <location>
        <position position="98"/>
    </location>
</feature>
<dbReference type="PROSITE" id="PS51831">
    <property type="entry name" value="HD"/>
    <property type="match status" value="1"/>
</dbReference>
<feature type="domain" description="HD-GYP" evidence="4">
    <location>
        <begin position="192"/>
        <end position="390"/>
    </location>
</feature>
<dbReference type="Pfam" id="PF00072">
    <property type="entry name" value="Response_reg"/>
    <property type="match status" value="1"/>
</dbReference>
<evidence type="ECO:0000313" key="5">
    <source>
        <dbReference type="EMBL" id="RYB03193.1"/>
    </source>
</evidence>
<dbReference type="PANTHER" id="PTHR45228">
    <property type="entry name" value="CYCLIC DI-GMP PHOSPHODIESTERASE TM_0186-RELATED"/>
    <property type="match status" value="1"/>
</dbReference>
<dbReference type="GO" id="GO:0008081">
    <property type="term" value="F:phosphoric diester hydrolase activity"/>
    <property type="evidence" value="ECO:0007669"/>
    <property type="project" value="UniProtKB-ARBA"/>
</dbReference>
<dbReference type="SMART" id="SM00448">
    <property type="entry name" value="REC"/>
    <property type="match status" value="1"/>
</dbReference>
<feature type="domain" description="HD" evidence="3">
    <location>
        <begin position="214"/>
        <end position="338"/>
    </location>
</feature>
<proteinExistence type="predicted"/>
<dbReference type="InterPro" id="IPR001789">
    <property type="entry name" value="Sig_transdc_resp-reg_receiver"/>
</dbReference>
<feature type="domain" description="Response regulatory" evidence="2">
    <location>
        <begin position="46"/>
        <end position="165"/>
    </location>
</feature>
<dbReference type="PROSITE" id="PS50110">
    <property type="entry name" value="RESPONSE_REGULATORY"/>
    <property type="match status" value="1"/>
</dbReference>
<dbReference type="OrthoDB" id="9802066at2"/>
<dbReference type="InterPro" id="IPR006674">
    <property type="entry name" value="HD_domain"/>
</dbReference>
<comment type="caution">
    <text evidence="5">The sequence shown here is derived from an EMBL/GenBank/DDBJ whole genome shotgun (WGS) entry which is preliminary data.</text>
</comment>
<evidence type="ECO:0000259" key="2">
    <source>
        <dbReference type="PROSITE" id="PS50110"/>
    </source>
</evidence>
<dbReference type="SUPFAM" id="SSF52172">
    <property type="entry name" value="CheY-like"/>
    <property type="match status" value="1"/>
</dbReference>
<dbReference type="Pfam" id="PF13487">
    <property type="entry name" value="HD_5"/>
    <property type="match status" value="1"/>
</dbReference>
<evidence type="ECO:0000259" key="3">
    <source>
        <dbReference type="PROSITE" id="PS51831"/>
    </source>
</evidence>
<dbReference type="Gene3D" id="1.10.3210.10">
    <property type="entry name" value="Hypothetical protein af1432"/>
    <property type="match status" value="1"/>
</dbReference>
<evidence type="ECO:0000313" key="6">
    <source>
        <dbReference type="Proteomes" id="UP000289411"/>
    </source>
</evidence>
<reference evidence="5 6" key="1">
    <citation type="submission" date="2018-09" db="EMBL/GenBank/DDBJ databases">
        <authorList>
            <person name="Grouzdev D.S."/>
            <person name="Krutkina M.S."/>
        </authorList>
    </citation>
    <scope>NUCLEOTIDE SEQUENCE [LARGE SCALE GENOMIC DNA]</scope>
    <source>
        <strain evidence="5 6">RmlP001</strain>
    </source>
</reference>
<gene>
    <name evidence="5" type="ORF">D3272_17335</name>
</gene>
<protein>
    <submittedName>
        <fullName evidence="5">Response regulator</fullName>
    </submittedName>
</protein>
<dbReference type="InterPro" id="IPR011006">
    <property type="entry name" value="CheY-like_superfamily"/>
</dbReference>